<accession>A0ABW2HFM2</accession>
<dbReference type="PROSITE" id="PS50305">
    <property type="entry name" value="SIRTUIN"/>
    <property type="match status" value="1"/>
</dbReference>
<comment type="caution">
    <text evidence="4">Lacks conserved residue(s) required for the propagation of feature annotation.</text>
</comment>
<dbReference type="InterPro" id="IPR003000">
    <property type="entry name" value="Sirtuin"/>
</dbReference>
<dbReference type="RefSeq" id="WP_262873661.1">
    <property type="nucleotide sequence ID" value="NZ_BAABKW010000002.1"/>
</dbReference>
<reference evidence="8" key="1">
    <citation type="journal article" date="2019" name="Int. J. Syst. Evol. Microbiol.">
        <title>The Global Catalogue of Microorganisms (GCM) 10K type strain sequencing project: providing services to taxonomists for standard genome sequencing and annotation.</title>
        <authorList>
            <consortium name="The Broad Institute Genomics Platform"/>
            <consortium name="The Broad Institute Genome Sequencing Center for Infectious Disease"/>
            <person name="Wu L."/>
            <person name="Ma J."/>
        </authorList>
    </citation>
    <scope>NUCLEOTIDE SEQUENCE [LARGE SCALE GENOMIC DNA]</scope>
    <source>
        <strain evidence="8">CGMCC 1.15772</strain>
    </source>
</reference>
<evidence type="ECO:0000256" key="3">
    <source>
        <dbReference type="ARBA" id="ARBA00023027"/>
    </source>
</evidence>
<dbReference type="Pfam" id="PF02146">
    <property type="entry name" value="SIR2"/>
    <property type="match status" value="1"/>
</dbReference>
<dbReference type="InterPro" id="IPR026590">
    <property type="entry name" value="Ssirtuin_cat_dom"/>
</dbReference>
<name>A0ABW2HFM2_9MICO</name>
<evidence type="ECO:0000256" key="2">
    <source>
        <dbReference type="ARBA" id="ARBA00022679"/>
    </source>
</evidence>
<gene>
    <name evidence="7" type="ORF">ACFQRL_07450</name>
</gene>
<dbReference type="Gene3D" id="3.30.1600.10">
    <property type="entry name" value="SIR2/SIRT2 'Small Domain"/>
    <property type="match status" value="1"/>
</dbReference>
<dbReference type="EC" id="2.3.1.286" evidence="1"/>
<evidence type="ECO:0000313" key="7">
    <source>
        <dbReference type="EMBL" id="MFC7268788.1"/>
    </source>
</evidence>
<evidence type="ECO:0000256" key="4">
    <source>
        <dbReference type="PROSITE-ProRule" id="PRU00236"/>
    </source>
</evidence>
<evidence type="ECO:0000256" key="1">
    <source>
        <dbReference type="ARBA" id="ARBA00012928"/>
    </source>
</evidence>
<feature type="region of interest" description="Disordered" evidence="5">
    <location>
        <begin position="53"/>
        <end position="74"/>
    </location>
</feature>
<evidence type="ECO:0000256" key="5">
    <source>
        <dbReference type="SAM" id="MobiDB-lite"/>
    </source>
</evidence>
<evidence type="ECO:0000259" key="6">
    <source>
        <dbReference type="PROSITE" id="PS50305"/>
    </source>
</evidence>
<dbReference type="Proteomes" id="UP001596507">
    <property type="component" value="Unassembled WGS sequence"/>
</dbReference>
<keyword evidence="8" id="KW-1185">Reference proteome</keyword>
<organism evidence="7 8">
    <name type="scientific">Microbacterium fluvii</name>
    <dbReference type="NCBI Taxonomy" id="415215"/>
    <lineage>
        <taxon>Bacteria</taxon>
        <taxon>Bacillati</taxon>
        <taxon>Actinomycetota</taxon>
        <taxon>Actinomycetes</taxon>
        <taxon>Micrococcales</taxon>
        <taxon>Microbacteriaceae</taxon>
        <taxon>Microbacterium</taxon>
    </lineage>
</organism>
<dbReference type="SUPFAM" id="SSF52467">
    <property type="entry name" value="DHS-like NAD/FAD-binding domain"/>
    <property type="match status" value="1"/>
</dbReference>
<feature type="compositionally biased region" description="Low complexity" evidence="5">
    <location>
        <begin position="59"/>
        <end position="74"/>
    </location>
</feature>
<proteinExistence type="predicted"/>
<keyword evidence="2 7" id="KW-0808">Transferase</keyword>
<dbReference type="InterPro" id="IPR026591">
    <property type="entry name" value="Sirtuin_cat_small_dom_sf"/>
</dbReference>
<dbReference type="Gene3D" id="3.40.50.1220">
    <property type="entry name" value="TPP-binding domain"/>
    <property type="match status" value="1"/>
</dbReference>
<sequence length="74" mass="7770">MRVVVLTGAGISAESGLATFRGAGGLWEGQRVDDVATPEGFAGDPDRVQRFSDARRRAAASAEPNARCAQVLPR</sequence>
<dbReference type="InterPro" id="IPR029035">
    <property type="entry name" value="DHS-like_NAD/FAD-binding_dom"/>
</dbReference>
<dbReference type="EMBL" id="JBHTBE010000001">
    <property type="protein sequence ID" value="MFC7268788.1"/>
    <property type="molecule type" value="Genomic_DNA"/>
</dbReference>
<comment type="caution">
    <text evidence="7">The sequence shown here is derived from an EMBL/GenBank/DDBJ whole genome shotgun (WGS) entry which is preliminary data.</text>
</comment>
<protein>
    <recommendedName>
        <fullName evidence="1">protein acetyllysine N-acetyltransferase</fullName>
        <ecNumber evidence="1">2.3.1.286</ecNumber>
    </recommendedName>
</protein>
<dbReference type="GO" id="GO:0034979">
    <property type="term" value="F:NAD-dependent protein lysine deacetylase activity"/>
    <property type="evidence" value="ECO:0007669"/>
    <property type="project" value="UniProtKB-EC"/>
</dbReference>
<evidence type="ECO:0000313" key="8">
    <source>
        <dbReference type="Proteomes" id="UP001596507"/>
    </source>
</evidence>
<keyword evidence="7" id="KW-0012">Acyltransferase</keyword>
<feature type="domain" description="Deacetylase sirtuin-type" evidence="6">
    <location>
        <begin position="1"/>
        <end position="74"/>
    </location>
</feature>
<keyword evidence="3" id="KW-0520">NAD</keyword>